<keyword evidence="1" id="KW-1133">Transmembrane helix</keyword>
<gene>
    <name evidence="2" type="ORF">IAB67_02110</name>
</gene>
<dbReference type="EMBL" id="DVMR01000024">
    <property type="protein sequence ID" value="HIU43072.1"/>
    <property type="molecule type" value="Genomic_DNA"/>
</dbReference>
<reference evidence="2" key="1">
    <citation type="submission" date="2020-10" db="EMBL/GenBank/DDBJ databases">
        <authorList>
            <person name="Gilroy R."/>
        </authorList>
    </citation>
    <scope>NUCLEOTIDE SEQUENCE</scope>
    <source>
        <strain evidence="2">CHK191-8634</strain>
    </source>
</reference>
<reference evidence="2" key="2">
    <citation type="journal article" date="2021" name="PeerJ">
        <title>Extensive microbial diversity within the chicken gut microbiome revealed by metagenomics and culture.</title>
        <authorList>
            <person name="Gilroy R."/>
            <person name="Ravi A."/>
            <person name="Getino M."/>
            <person name="Pursley I."/>
            <person name="Horton D.L."/>
            <person name="Alikhan N.F."/>
            <person name="Baker D."/>
            <person name="Gharbi K."/>
            <person name="Hall N."/>
            <person name="Watson M."/>
            <person name="Adriaenssens E.M."/>
            <person name="Foster-Nyarko E."/>
            <person name="Jarju S."/>
            <person name="Secka A."/>
            <person name="Antonio M."/>
            <person name="Oren A."/>
            <person name="Chaudhuri R.R."/>
            <person name="La Ragione R."/>
            <person name="Hildebrand F."/>
            <person name="Pallen M.J."/>
        </authorList>
    </citation>
    <scope>NUCLEOTIDE SEQUENCE</scope>
    <source>
        <strain evidence="2">CHK191-8634</strain>
    </source>
</reference>
<evidence type="ECO:0000313" key="3">
    <source>
        <dbReference type="Proteomes" id="UP000824073"/>
    </source>
</evidence>
<comment type="caution">
    <text evidence="2">The sequence shown here is derived from an EMBL/GenBank/DDBJ whole genome shotgun (WGS) entry which is preliminary data.</text>
</comment>
<accession>A0A9D1IVU4</accession>
<feature type="transmembrane region" description="Helical" evidence="1">
    <location>
        <begin position="254"/>
        <end position="274"/>
    </location>
</feature>
<feature type="transmembrane region" description="Helical" evidence="1">
    <location>
        <begin position="135"/>
        <end position="158"/>
    </location>
</feature>
<feature type="transmembrane region" description="Helical" evidence="1">
    <location>
        <begin position="20"/>
        <end position="38"/>
    </location>
</feature>
<name>A0A9D1IVU4_9CLOT</name>
<keyword evidence="1" id="KW-0812">Transmembrane</keyword>
<feature type="transmembrane region" description="Helical" evidence="1">
    <location>
        <begin position="50"/>
        <end position="72"/>
    </location>
</feature>
<feature type="transmembrane region" description="Helical" evidence="1">
    <location>
        <begin position="212"/>
        <end position="233"/>
    </location>
</feature>
<feature type="transmembrane region" description="Helical" evidence="1">
    <location>
        <begin position="165"/>
        <end position="183"/>
    </location>
</feature>
<protein>
    <submittedName>
        <fullName evidence="2">Uncharacterized protein</fullName>
    </submittedName>
</protein>
<keyword evidence="1" id="KW-0472">Membrane</keyword>
<sequence length="503" mass="54772">MKVIGLFPLELGRLLQSRLAWFVMALTLLSPCVGLTLYRPAVGSTMQSIYLANPALAGGVAGGVLFGLLTIFELDRVHSRRADALVDAAVSPLTFAWVRLLALITTALMTFCATAVLWFPVARAQIGSVFDSGDYVLAAVLLMGLALPLAILAAAAAYQFTRRMDLSLVLFAVFAGLSLTIWADDWQLCWLNPCVWALSDDFSNDRIFSSVAYVRLTWLAALSGVWALSYLCIRQYGKSAAGSFARSVRRVYRPAAALALLICSSIACAAQPFIDQSNPDLSAMELYMLEPLESVVCVGRSAKVFPDVEKGSVSGTALYQLQNTSGREQVVTFGVNPGYAIHSATANGSETAFAWTGYQESNMAQLEVTIPAEENIELTLEYGGFPRDWSTQTTMQGEPEISREYLRLENQNLSPILLDVSVLTGIWPFTVEITLPGQMVVIPFTPADAELVAENSDGTKTWRFETSGSSGTVYAGDYVRQDIEAGGFTVRLYYGRKHQAIME</sequence>
<dbReference type="AlphaFoldDB" id="A0A9D1IVU4"/>
<evidence type="ECO:0000256" key="1">
    <source>
        <dbReference type="SAM" id="Phobius"/>
    </source>
</evidence>
<proteinExistence type="predicted"/>
<evidence type="ECO:0000313" key="2">
    <source>
        <dbReference type="EMBL" id="HIU43072.1"/>
    </source>
</evidence>
<organism evidence="2 3">
    <name type="scientific">Candidatus Ventrousia excrementavium</name>
    <dbReference type="NCBI Taxonomy" id="2840961"/>
    <lineage>
        <taxon>Bacteria</taxon>
        <taxon>Bacillati</taxon>
        <taxon>Bacillota</taxon>
        <taxon>Clostridia</taxon>
        <taxon>Eubacteriales</taxon>
        <taxon>Clostridiaceae</taxon>
        <taxon>Clostridiaceae incertae sedis</taxon>
        <taxon>Candidatus Ventrousia</taxon>
    </lineage>
</organism>
<feature type="transmembrane region" description="Helical" evidence="1">
    <location>
        <begin position="93"/>
        <end position="119"/>
    </location>
</feature>
<feature type="non-terminal residue" evidence="2">
    <location>
        <position position="503"/>
    </location>
</feature>
<dbReference type="Proteomes" id="UP000824073">
    <property type="component" value="Unassembled WGS sequence"/>
</dbReference>